<keyword evidence="3" id="KW-1185">Reference proteome</keyword>
<evidence type="ECO:0000256" key="1">
    <source>
        <dbReference type="SAM" id="Phobius"/>
    </source>
</evidence>
<reference evidence="2 3" key="1">
    <citation type="submission" date="2020-08" db="EMBL/GenBank/DDBJ databases">
        <title>Genomic Encyclopedia of Type Strains, Phase IV (KMG-IV): sequencing the most valuable type-strain genomes for metagenomic binning, comparative biology and taxonomic classification.</title>
        <authorList>
            <person name="Goeker M."/>
        </authorList>
    </citation>
    <scope>NUCLEOTIDE SEQUENCE [LARGE SCALE GENOMIC DNA]</scope>
    <source>
        <strain evidence="2 3">DSM 4737</strain>
    </source>
</reference>
<gene>
    <name evidence="2" type="ORF">GGR13_001099</name>
</gene>
<organism evidence="2 3">
    <name type="scientific">Brevundimonas variabilis</name>
    <dbReference type="NCBI Taxonomy" id="74312"/>
    <lineage>
        <taxon>Bacteria</taxon>
        <taxon>Pseudomonadati</taxon>
        <taxon>Pseudomonadota</taxon>
        <taxon>Alphaproteobacteria</taxon>
        <taxon>Caulobacterales</taxon>
        <taxon>Caulobacteraceae</taxon>
        <taxon>Brevundimonas</taxon>
    </lineage>
</organism>
<keyword evidence="1" id="KW-1133">Transmembrane helix</keyword>
<feature type="transmembrane region" description="Helical" evidence="1">
    <location>
        <begin position="110"/>
        <end position="131"/>
    </location>
</feature>
<comment type="caution">
    <text evidence="2">The sequence shown here is derived from an EMBL/GenBank/DDBJ whole genome shotgun (WGS) entry which is preliminary data.</text>
</comment>
<feature type="transmembrane region" description="Helical" evidence="1">
    <location>
        <begin position="79"/>
        <end position="98"/>
    </location>
</feature>
<evidence type="ECO:0000313" key="2">
    <source>
        <dbReference type="EMBL" id="MBB5745515.1"/>
    </source>
</evidence>
<keyword evidence="1" id="KW-0472">Membrane</keyword>
<keyword evidence="1" id="KW-0812">Transmembrane</keyword>
<dbReference type="EMBL" id="JACHOR010000002">
    <property type="protein sequence ID" value="MBB5745515.1"/>
    <property type="molecule type" value="Genomic_DNA"/>
</dbReference>
<sequence>MTARFPLWRSALWWLLPSPARVRENSYFWFDLIVGLRSMGSSQAVVARLATVSDVELAAVVRLAEINGKRQEHFFRSVVLAYITVPLTVGAIWVSLSPTSVKAAMTNADLLPFVGGTIGGLATAIVVRFMADWRAQAFLSLLQMVQVERACLSGTTLPELPPPSGRST</sequence>
<name>A0A7W9CH32_9CAUL</name>
<proteinExistence type="predicted"/>
<dbReference type="AlphaFoldDB" id="A0A7W9CH32"/>
<dbReference type="Proteomes" id="UP000545037">
    <property type="component" value="Unassembled WGS sequence"/>
</dbReference>
<evidence type="ECO:0000313" key="3">
    <source>
        <dbReference type="Proteomes" id="UP000545037"/>
    </source>
</evidence>
<protein>
    <submittedName>
        <fullName evidence="2">Uncharacterized protein</fullName>
    </submittedName>
</protein>
<accession>A0A7W9CH32</accession>